<dbReference type="InterPro" id="IPR049625">
    <property type="entry name" value="Glyco_transf_61_cat"/>
</dbReference>
<evidence type="ECO:0000313" key="12">
    <source>
        <dbReference type="EMBL" id="GMI46766.1"/>
    </source>
</evidence>
<accession>A0A9W7LEE4</accession>
<dbReference type="Pfam" id="PF04577">
    <property type="entry name" value="Glyco_transf_61"/>
    <property type="match status" value="1"/>
</dbReference>
<feature type="domain" description="Glycosyltransferase 61 catalytic" evidence="11">
    <location>
        <begin position="388"/>
        <end position="476"/>
    </location>
</feature>
<evidence type="ECO:0000256" key="2">
    <source>
        <dbReference type="ARBA" id="ARBA00022676"/>
    </source>
</evidence>
<evidence type="ECO:0000256" key="3">
    <source>
        <dbReference type="ARBA" id="ARBA00022679"/>
    </source>
</evidence>
<keyword evidence="5" id="KW-0256">Endoplasmic reticulum</keyword>
<dbReference type="InterPro" id="IPR007657">
    <property type="entry name" value="Glycosyltransferase_61"/>
</dbReference>
<dbReference type="PANTHER" id="PTHR20961">
    <property type="entry name" value="GLYCOSYLTRANSFERASE"/>
    <property type="match status" value="1"/>
</dbReference>
<sequence>MIYIAYACFIAGYFAIFSPSNPAPSSPSTPEHSEASLQEVEVEIEVLREKLSKRLGERKSSEGNVLTEWIDAVKERDDLIKTLQEKAYRDEEILRGLRLEMGGGGGGGAEMEGGGGVEGAAAAAVNSARTNAGKPLPPSHPSFSHHKSCDISWDVPDSVTDYFWGDGDDAESTCIKHPHLLATRCYVKGLAVNPSKIDVAYGGEPLDSVMGQIEDIEYPKYGPGSFVAPERDLLPKDHDHQDHRWFINKVLKGMEKGQGRRACSSTTTLFIMRYEYVNLFHTMTDWWNIFDSAPEGFWKGGGKVDIVWLDGHAEGNLDNVWGNVFGSARHVKHLEEGECFDKAVVVSAGYSSPLWFNNRSWRPGPCYETADAFAAHMVKSHGLEGTTRVKNRVVIIDRKPYIAHPRSKKGMPRVIKNLQELEQGLQQRGGDVRVVDFARLTFAEQLKEVREADLLVGIHGAGLSHVMFMSDGATLVELATNNLGMFSGFANWRPRVKYEEIRIGGGDGDFYVQTERINAVAALLG</sequence>
<evidence type="ECO:0000256" key="7">
    <source>
        <dbReference type="ARBA" id="ARBA00040944"/>
    </source>
</evidence>
<protein>
    <recommendedName>
        <fullName evidence="7">EGF domain-specific O-linked N-acetylglucosamine transferase</fullName>
        <ecNumber evidence="1">2.4.1.255</ecNumber>
    </recommendedName>
    <alternativeName>
        <fullName evidence="8">Extracellular O-linked N-acetylglucosamine transferase</fullName>
    </alternativeName>
</protein>
<evidence type="ECO:0000256" key="6">
    <source>
        <dbReference type="ARBA" id="ARBA00023180"/>
    </source>
</evidence>
<keyword evidence="4" id="KW-0732">Signal</keyword>
<evidence type="ECO:0000256" key="10">
    <source>
        <dbReference type="ARBA" id="ARBA00049432"/>
    </source>
</evidence>
<comment type="catalytic activity">
    <reaction evidence="9">
        <text>L-seryl-[protein] + UDP-N-acetyl-alpha-D-glucosamine = 3-O-(N-acetyl-beta-D-glucosaminyl)-L-seryl-[protein] + UDP + H(+)</text>
        <dbReference type="Rhea" id="RHEA:48904"/>
        <dbReference type="Rhea" id="RHEA-COMP:9863"/>
        <dbReference type="Rhea" id="RHEA-COMP:12251"/>
        <dbReference type="ChEBI" id="CHEBI:15378"/>
        <dbReference type="ChEBI" id="CHEBI:29999"/>
        <dbReference type="ChEBI" id="CHEBI:57705"/>
        <dbReference type="ChEBI" id="CHEBI:58223"/>
        <dbReference type="ChEBI" id="CHEBI:90838"/>
        <dbReference type="EC" id="2.4.1.255"/>
    </reaction>
</comment>
<keyword evidence="6" id="KW-0325">Glycoprotein</keyword>
<dbReference type="Proteomes" id="UP001165065">
    <property type="component" value="Unassembled WGS sequence"/>
</dbReference>
<evidence type="ECO:0000259" key="11">
    <source>
        <dbReference type="Pfam" id="PF04577"/>
    </source>
</evidence>
<keyword evidence="3" id="KW-0808">Transferase</keyword>
<keyword evidence="2" id="KW-0328">Glycosyltransferase</keyword>
<organism evidence="12 13">
    <name type="scientific">Triparma columacea</name>
    <dbReference type="NCBI Taxonomy" id="722753"/>
    <lineage>
        <taxon>Eukaryota</taxon>
        <taxon>Sar</taxon>
        <taxon>Stramenopiles</taxon>
        <taxon>Ochrophyta</taxon>
        <taxon>Bolidophyceae</taxon>
        <taxon>Parmales</taxon>
        <taxon>Triparmaceae</taxon>
        <taxon>Triparma</taxon>
    </lineage>
</organism>
<name>A0A9W7LEE4_9STRA</name>
<evidence type="ECO:0000256" key="5">
    <source>
        <dbReference type="ARBA" id="ARBA00022824"/>
    </source>
</evidence>
<comment type="caution">
    <text evidence="12">The sequence shown here is derived from an EMBL/GenBank/DDBJ whole genome shotgun (WGS) entry which is preliminary data.</text>
</comment>
<evidence type="ECO:0000256" key="4">
    <source>
        <dbReference type="ARBA" id="ARBA00022729"/>
    </source>
</evidence>
<gene>
    <name evidence="12" type="ORF">TrCOL_g1994</name>
</gene>
<dbReference type="EMBL" id="BRYA01000311">
    <property type="protein sequence ID" value="GMI46766.1"/>
    <property type="molecule type" value="Genomic_DNA"/>
</dbReference>
<evidence type="ECO:0000256" key="8">
    <source>
        <dbReference type="ARBA" id="ARBA00042574"/>
    </source>
</evidence>
<dbReference type="AlphaFoldDB" id="A0A9W7LEE4"/>
<dbReference type="GO" id="GO:0097363">
    <property type="term" value="F:protein O-acetylglucosaminyltransferase activity"/>
    <property type="evidence" value="ECO:0007669"/>
    <property type="project" value="UniProtKB-EC"/>
</dbReference>
<dbReference type="EC" id="2.4.1.255" evidence="1"/>
<proteinExistence type="predicted"/>
<dbReference type="OrthoDB" id="1892506at2759"/>
<keyword evidence="13" id="KW-1185">Reference proteome</keyword>
<evidence type="ECO:0000256" key="9">
    <source>
        <dbReference type="ARBA" id="ARBA00048317"/>
    </source>
</evidence>
<reference evidence="13" key="1">
    <citation type="journal article" date="2023" name="Commun. Biol.">
        <title>Genome analysis of Parmales, the sister group of diatoms, reveals the evolutionary specialization of diatoms from phago-mixotrophs to photoautotrophs.</title>
        <authorList>
            <person name="Ban H."/>
            <person name="Sato S."/>
            <person name="Yoshikawa S."/>
            <person name="Yamada K."/>
            <person name="Nakamura Y."/>
            <person name="Ichinomiya M."/>
            <person name="Sato N."/>
            <person name="Blanc-Mathieu R."/>
            <person name="Endo H."/>
            <person name="Kuwata A."/>
            <person name="Ogata H."/>
        </authorList>
    </citation>
    <scope>NUCLEOTIDE SEQUENCE [LARGE SCALE GENOMIC DNA]</scope>
</reference>
<dbReference type="PANTHER" id="PTHR20961:SF148">
    <property type="entry name" value="EGF DOMAIN-SPECIFIC O-LINKED N-ACETYLGLUCOSAMINE TRANSFERASE"/>
    <property type="match status" value="1"/>
</dbReference>
<evidence type="ECO:0000256" key="1">
    <source>
        <dbReference type="ARBA" id="ARBA00011970"/>
    </source>
</evidence>
<comment type="catalytic activity">
    <reaction evidence="10">
        <text>L-threonyl-[protein] + UDP-N-acetyl-alpha-D-glucosamine = 3-O-(N-acetyl-beta-D-glucosaminyl)-L-threonyl-[protein] + UDP + H(+)</text>
        <dbReference type="Rhea" id="RHEA:48908"/>
        <dbReference type="Rhea" id="RHEA-COMP:11060"/>
        <dbReference type="Rhea" id="RHEA-COMP:12252"/>
        <dbReference type="ChEBI" id="CHEBI:15378"/>
        <dbReference type="ChEBI" id="CHEBI:30013"/>
        <dbReference type="ChEBI" id="CHEBI:57705"/>
        <dbReference type="ChEBI" id="CHEBI:58223"/>
        <dbReference type="ChEBI" id="CHEBI:90840"/>
        <dbReference type="EC" id="2.4.1.255"/>
    </reaction>
</comment>
<evidence type="ECO:0000313" key="13">
    <source>
        <dbReference type="Proteomes" id="UP001165065"/>
    </source>
</evidence>